<sequence length="216" mass="24804">MIHKTNKHILYYLYTISFITVNTHNTALSTTISTQIGNNITLTDVLPQTGKPFSERWYFEYECSTTHSNNKLHNELCEINYLMNDIRYTLTDKEKPVNYTCNKKTLYLYNISRKTPKSYTLKKVNLGLQQTISHYCLNITSVTSEQYLETTKATQRNTHSPALHSNNLTATFSKHLLYGNISRSATTTSLTTTGAIGTVSAGFGYLYYHYRHKRTP</sequence>
<protein>
    <submittedName>
        <fullName evidence="1">Membrane protein RL11B</fullName>
    </submittedName>
</protein>
<accession>G8XTP7</accession>
<dbReference type="EMBL" id="FJ483969">
    <property type="protein sequence ID" value="AEV80539.1"/>
    <property type="molecule type" value="Genomic_DNA"/>
</dbReference>
<evidence type="ECO:0000313" key="1">
    <source>
        <dbReference type="EMBL" id="AEV80539.1"/>
    </source>
</evidence>
<organism evidence="1 2">
    <name type="scientific">Simian cytomegalovirus (strain Colburn)</name>
    <dbReference type="NCBI Taxonomy" id="50292"/>
    <lineage>
        <taxon>Viruses</taxon>
        <taxon>Duplodnaviria</taxon>
        <taxon>Heunggongvirae</taxon>
        <taxon>Peploviricota</taxon>
        <taxon>Herviviricetes</taxon>
        <taxon>Herpesvirales</taxon>
        <taxon>Orthoherpesviridae</taxon>
        <taxon>Betaherpesvirinae</taxon>
        <taxon>Cytomegalovirus</taxon>
        <taxon>Cytomegalovirus cercopithecinebeta5</taxon>
    </lineage>
</organism>
<proteinExistence type="predicted"/>
<evidence type="ECO:0000313" key="2">
    <source>
        <dbReference type="Proteomes" id="UP000113346"/>
    </source>
</evidence>
<reference evidence="1" key="1">
    <citation type="submission" date="2011-12" db="EMBL/GenBank/DDBJ databases">
        <title>Comparative genomics of primate cytomegaloviruses.</title>
        <authorList>
            <person name="Davison A.J."/>
            <person name="Holton M."/>
            <person name="Dolan A."/>
            <person name="Dargan D.J."/>
            <person name="Gatherer D."/>
            <person name="Hayward G.S."/>
        </authorList>
    </citation>
    <scope>NUCLEOTIDE SEQUENCE [LARGE SCALE GENOMIC DNA]</scope>
    <source>
        <strain evidence="1">Colburn</strain>
    </source>
</reference>
<name>G8XTP7_SCMVC</name>
<organismHost>
    <name type="scientific">Macaca</name>
    <name type="common">macaques</name>
    <dbReference type="NCBI Taxonomy" id="9539"/>
</organismHost>
<gene>
    <name evidence="1" type="primary">RL11B</name>
</gene>
<dbReference type="Proteomes" id="UP000113346">
    <property type="component" value="Segment"/>
</dbReference>